<dbReference type="Pfam" id="PF07963">
    <property type="entry name" value="N_methyl"/>
    <property type="match status" value="1"/>
</dbReference>
<keyword evidence="4 6" id="KW-1133">Transmembrane helix</keyword>
<dbReference type="EMBL" id="JACJSI010000011">
    <property type="protein sequence ID" value="MBD2529644.1"/>
    <property type="molecule type" value="Genomic_DNA"/>
</dbReference>
<evidence type="ECO:0000256" key="1">
    <source>
        <dbReference type="ARBA" id="ARBA00004167"/>
    </source>
</evidence>
<dbReference type="InterPro" id="IPR012902">
    <property type="entry name" value="N_methyl_site"/>
</dbReference>
<dbReference type="Gene3D" id="3.30.700.10">
    <property type="entry name" value="Glycoprotein, Type 4 Pilin"/>
    <property type="match status" value="1"/>
</dbReference>
<dbReference type="PANTHER" id="PTHR30093">
    <property type="entry name" value="GENERAL SECRETION PATHWAY PROTEIN G"/>
    <property type="match status" value="1"/>
</dbReference>
<evidence type="ECO:0000256" key="5">
    <source>
        <dbReference type="ARBA" id="ARBA00023136"/>
    </source>
</evidence>
<feature type="transmembrane region" description="Helical" evidence="6">
    <location>
        <begin position="21"/>
        <end position="47"/>
    </location>
</feature>
<organism evidence="7 8">
    <name type="scientific">Nostoc flagelliforme FACHB-838</name>
    <dbReference type="NCBI Taxonomy" id="2692904"/>
    <lineage>
        <taxon>Bacteria</taxon>
        <taxon>Bacillati</taxon>
        <taxon>Cyanobacteriota</taxon>
        <taxon>Cyanophyceae</taxon>
        <taxon>Nostocales</taxon>
        <taxon>Nostocaceae</taxon>
        <taxon>Nostoc</taxon>
    </lineage>
</organism>
<evidence type="ECO:0000313" key="7">
    <source>
        <dbReference type="EMBL" id="MBD2529644.1"/>
    </source>
</evidence>
<dbReference type="PROSITE" id="PS00409">
    <property type="entry name" value="PROKAR_NTER_METHYL"/>
    <property type="match status" value="1"/>
</dbReference>
<keyword evidence="5 6" id="KW-0472">Membrane</keyword>
<name>A0ABR8DJL2_9NOSO</name>
<sequence length="200" mass="20982">MKTELKAKFIQHILNKKKNEEGFTLIELLVVIIIIGILSAIALPSFLNQANKAKQSEAKTIVGSMNRAQQAYYLENGKFASATNDATSATAFGQLGLGVKTQTENYEYRIKGEDKLVTNQAKLKTSGAPLKVYAGGAGVSIVSSTSEATTITMLCESKVPNNVPGAATGAEEFAAADLPTDGSATSCPGGAESKYVSLAK</sequence>
<dbReference type="InterPro" id="IPR000983">
    <property type="entry name" value="Bac_GSPG_pilin"/>
</dbReference>
<gene>
    <name evidence="7" type="ORF">H6G97_08720</name>
</gene>
<reference evidence="7 8" key="1">
    <citation type="journal article" date="2020" name="ISME J.">
        <title>Comparative genomics reveals insights into cyanobacterial evolution and habitat adaptation.</title>
        <authorList>
            <person name="Chen M.Y."/>
            <person name="Teng W.K."/>
            <person name="Zhao L."/>
            <person name="Hu C.X."/>
            <person name="Zhou Y.K."/>
            <person name="Han B.P."/>
            <person name="Song L.R."/>
            <person name="Shu W.S."/>
        </authorList>
    </citation>
    <scope>NUCLEOTIDE SEQUENCE [LARGE SCALE GENOMIC DNA]</scope>
    <source>
        <strain evidence="7 8">FACHB-838</strain>
    </source>
</reference>
<keyword evidence="8" id="KW-1185">Reference proteome</keyword>
<comment type="caution">
    <text evidence="7">The sequence shown here is derived from an EMBL/GenBank/DDBJ whole genome shotgun (WGS) entry which is preliminary data.</text>
</comment>
<dbReference type="Proteomes" id="UP000623440">
    <property type="component" value="Unassembled WGS sequence"/>
</dbReference>
<evidence type="ECO:0000256" key="6">
    <source>
        <dbReference type="SAM" id="Phobius"/>
    </source>
</evidence>
<dbReference type="PRINTS" id="PR00813">
    <property type="entry name" value="BCTERIALGSPG"/>
</dbReference>
<evidence type="ECO:0000313" key="8">
    <source>
        <dbReference type="Proteomes" id="UP000623440"/>
    </source>
</evidence>
<evidence type="ECO:0000256" key="2">
    <source>
        <dbReference type="ARBA" id="ARBA00022481"/>
    </source>
</evidence>
<comment type="subcellular location">
    <subcellularLocation>
        <location evidence="1">Membrane</location>
        <topology evidence="1">Single-pass membrane protein</topology>
    </subcellularLocation>
</comment>
<dbReference type="InterPro" id="IPR031975">
    <property type="entry name" value="Pilin_GH"/>
</dbReference>
<protein>
    <submittedName>
        <fullName evidence="7">Type IV pilin-like G/H family protein</fullName>
    </submittedName>
</protein>
<dbReference type="SUPFAM" id="SSF54523">
    <property type="entry name" value="Pili subunits"/>
    <property type="match status" value="1"/>
</dbReference>
<proteinExistence type="predicted"/>
<keyword evidence="2" id="KW-0488">Methylation</keyword>
<evidence type="ECO:0000256" key="4">
    <source>
        <dbReference type="ARBA" id="ARBA00022989"/>
    </source>
</evidence>
<dbReference type="PANTHER" id="PTHR30093:SF44">
    <property type="entry name" value="TYPE II SECRETION SYSTEM CORE PROTEIN G"/>
    <property type="match status" value="1"/>
</dbReference>
<dbReference type="RefSeq" id="WP_190940226.1">
    <property type="nucleotide sequence ID" value="NZ_JACJSI010000011.1"/>
</dbReference>
<keyword evidence="3 6" id="KW-0812">Transmembrane</keyword>
<dbReference type="NCBIfam" id="TIGR02532">
    <property type="entry name" value="IV_pilin_GFxxxE"/>
    <property type="match status" value="1"/>
</dbReference>
<dbReference type="Pfam" id="PF16734">
    <property type="entry name" value="Pilin_GH"/>
    <property type="match status" value="1"/>
</dbReference>
<accession>A0ABR8DJL2</accession>
<dbReference type="InterPro" id="IPR045584">
    <property type="entry name" value="Pilin-like"/>
</dbReference>
<evidence type="ECO:0000256" key="3">
    <source>
        <dbReference type="ARBA" id="ARBA00022692"/>
    </source>
</evidence>